<gene>
    <name evidence="12" type="ORF">Pla111_06480</name>
</gene>
<evidence type="ECO:0000256" key="3">
    <source>
        <dbReference type="ARBA" id="ARBA00022475"/>
    </source>
</evidence>
<accession>A0A5C5WGG3</accession>
<dbReference type="GO" id="GO:0015627">
    <property type="term" value="C:type II protein secretion system complex"/>
    <property type="evidence" value="ECO:0007669"/>
    <property type="project" value="InterPro"/>
</dbReference>
<sequence>MVTVVVILGIVAGMAITRFGHDTLATVDAEGVARRVTLAMRLARRQAISEGVNAAVILSPDGTAVSSFTVVRAAASGDEPVEAVMPVASGVTMVATAARWEFDYTGALATPSGGTVTITSPGWTWTITMNALTGQPRLSRVAS</sequence>
<keyword evidence="8" id="KW-0472">Membrane</keyword>
<evidence type="ECO:0000259" key="11">
    <source>
        <dbReference type="Pfam" id="PF12019"/>
    </source>
</evidence>
<keyword evidence="4" id="KW-0488">Methylation</keyword>
<comment type="similarity">
    <text evidence="9">Belongs to the GSP H family.</text>
</comment>
<keyword evidence="3" id="KW-1003">Cell membrane</keyword>
<keyword evidence="5" id="KW-0997">Cell inner membrane</keyword>
<dbReference type="AlphaFoldDB" id="A0A5C5WGG3"/>
<dbReference type="EMBL" id="SJPH01000001">
    <property type="protein sequence ID" value="TWT48872.1"/>
    <property type="molecule type" value="Genomic_DNA"/>
</dbReference>
<evidence type="ECO:0000256" key="9">
    <source>
        <dbReference type="ARBA" id="ARBA00025772"/>
    </source>
</evidence>
<comment type="subcellular location">
    <subcellularLocation>
        <location evidence="1">Cell inner membrane</location>
        <topology evidence="1">Single-pass membrane protein</topology>
    </subcellularLocation>
</comment>
<evidence type="ECO:0000256" key="7">
    <source>
        <dbReference type="ARBA" id="ARBA00022989"/>
    </source>
</evidence>
<dbReference type="Gene3D" id="3.55.40.10">
    <property type="entry name" value="minor pseudopilin epsh domain"/>
    <property type="match status" value="1"/>
</dbReference>
<name>A0A5C5WGG3_9BACT</name>
<comment type="caution">
    <text evidence="12">The sequence shown here is derived from an EMBL/GenBank/DDBJ whole genome shotgun (WGS) entry which is preliminary data.</text>
</comment>
<proteinExistence type="inferred from homology"/>
<evidence type="ECO:0000256" key="8">
    <source>
        <dbReference type="ARBA" id="ARBA00023136"/>
    </source>
</evidence>
<evidence type="ECO:0000256" key="4">
    <source>
        <dbReference type="ARBA" id="ARBA00022481"/>
    </source>
</evidence>
<keyword evidence="7" id="KW-1133">Transmembrane helix</keyword>
<evidence type="ECO:0000256" key="10">
    <source>
        <dbReference type="ARBA" id="ARBA00030775"/>
    </source>
</evidence>
<evidence type="ECO:0000256" key="6">
    <source>
        <dbReference type="ARBA" id="ARBA00022692"/>
    </source>
</evidence>
<reference evidence="12 13" key="1">
    <citation type="submission" date="2019-02" db="EMBL/GenBank/DDBJ databases">
        <title>Deep-cultivation of Planctomycetes and their phenomic and genomic characterization uncovers novel biology.</title>
        <authorList>
            <person name="Wiegand S."/>
            <person name="Jogler M."/>
            <person name="Boedeker C."/>
            <person name="Pinto D."/>
            <person name="Vollmers J."/>
            <person name="Rivas-Marin E."/>
            <person name="Kohn T."/>
            <person name="Peeters S.H."/>
            <person name="Heuer A."/>
            <person name="Rast P."/>
            <person name="Oberbeckmann S."/>
            <person name="Bunk B."/>
            <person name="Jeske O."/>
            <person name="Meyerdierks A."/>
            <person name="Storesund J.E."/>
            <person name="Kallscheuer N."/>
            <person name="Luecker S."/>
            <person name="Lage O.M."/>
            <person name="Pohl T."/>
            <person name="Merkel B.J."/>
            <person name="Hornburger P."/>
            <person name="Mueller R.-W."/>
            <person name="Bruemmer F."/>
            <person name="Labrenz M."/>
            <person name="Spormann A.M."/>
            <person name="Op Den Camp H."/>
            <person name="Overmann J."/>
            <person name="Amann R."/>
            <person name="Jetten M.S.M."/>
            <person name="Mascher T."/>
            <person name="Medema M.H."/>
            <person name="Devos D.P."/>
            <person name="Kaster A.-K."/>
            <person name="Ovreas L."/>
            <person name="Rohde M."/>
            <person name="Galperin M.Y."/>
            <person name="Jogler C."/>
        </authorList>
    </citation>
    <scope>NUCLEOTIDE SEQUENCE [LARGE SCALE GENOMIC DNA]</scope>
    <source>
        <strain evidence="12 13">Pla111</strain>
    </source>
</reference>
<feature type="domain" description="General secretion pathway GspH" evidence="11">
    <location>
        <begin position="33"/>
        <end position="131"/>
    </location>
</feature>
<keyword evidence="13" id="KW-1185">Reference proteome</keyword>
<keyword evidence="6" id="KW-0812">Transmembrane</keyword>
<evidence type="ECO:0000256" key="1">
    <source>
        <dbReference type="ARBA" id="ARBA00004377"/>
    </source>
</evidence>
<protein>
    <recommendedName>
        <fullName evidence="2">Type II secretion system protein H</fullName>
    </recommendedName>
    <alternativeName>
        <fullName evidence="10">General secretion pathway protein H</fullName>
    </alternativeName>
</protein>
<evidence type="ECO:0000313" key="12">
    <source>
        <dbReference type="EMBL" id="TWT48872.1"/>
    </source>
</evidence>
<evidence type="ECO:0000256" key="5">
    <source>
        <dbReference type="ARBA" id="ARBA00022519"/>
    </source>
</evidence>
<dbReference type="Proteomes" id="UP000318995">
    <property type="component" value="Unassembled WGS sequence"/>
</dbReference>
<evidence type="ECO:0000256" key="2">
    <source>
        <dbReference type="ARBA" id="ARBA00021549"/>
    </source>
</evidence>
<dbReference type="InterPro" id="IPR022346">
    <property type="entry name" value="T2SS_GspH"/>
</dbReference>
<organism evidence="12 13">
    <name type="scientific">Botrimarina hoheduenensis</name>
    <dbReference type="NCBI Taxonomy" id="2528000"/>
    <lineage>
        <taxon>Bacteria</taxon>
        <taxon>Pseudomonadati</taxon>
        <taxon>Planctomycetota</taxon>
        <taxon>Planctomycetia</taxon>
        <taxon>Pirellulales</taxon>
        <taxon>Lacipirellulaceae</taxon>
        <taxon>Botrimarina</taxon>
    </lineage>
</organism>
<dbReference type="Pfam" id="PF12019">
    <property type="entry name" value="GspH"/>
    <property type="match status" value="1"/>
</dbReference>
<dbReference type="GO" id="GO:0005886">
    <property type="term" value="C:plasma membrane"/>
    <property type="evidence" value="ECO:0007669"/>
    <property type="project" value="UniProtKB-SubCell"/>
</dbReference>
<dbReference type="SUPFAM" id="SSF54523">
    <property type="entry name" value="Pili subunits"/>
    <property type="match status" value="1"/>
</dbReference>
<evidence type="ECO:0000313" key="13">
    <source>
        <dbReference type="Proteomes" id="UP000318995"/>
    </source>
</evidence>
<dbReference type="InterPro" id="IPR045584">
    <property type="entry name" value="Pilin-like"/>
</dbReference>
<dbReference type="GO" id="GO:0015628">
    <property type="term" value="P:protein secretion by the type II secretion system"/>
    <property type="evidence" value="ECO:0007669"/>
    <property type="project" value="InterPro"/>
</dbReference>